<evidence type="ECO:0000313" key="3">
    <source>
        <dbReference type="Proteomes" id="UP001054821"/>
    </source>
</evidence>
<proteinExistence type="predicted"/>
<gene>
    <name evidence="2" type="ORF">L3X38_012401</name>
</gene>
<feature type="region of interest" description="Disordered" evidence="1">
    <location>
        <begin position="105"/>
        <end position="124"/>
    </location>
</feature>
<evidence type="ECO:0000256" key="1">
    <source>
        <dbReference type="SAM" id="MobiDB-lite"/>
    </source>
</evidence>
<dbReference type="AlphaFoldDB" id="A0AAD4WKV8"/>
<dbReference type="Proteomes" id="UP001054821">
    <property type="component" value="Chromosome 2"/>
</dbReference>
<keyword evidence="3" id="KW-1185">Reference proteome</keyword>
<organism evidence="2 3">
    <name type="scientific">Prunus dulcis</name>
    <name type="common">Almond</name>
    <name type="synonym">Amygdalus dulcis</name>
    <dbReference type="NCBI Taxonomy" id="3755"/>
    <lineage>
        <taxon>Eukaryota</taxon>
        <taxon>Viridiplantae</taxon>
        <taxon>Streptophyta</taxon>
        <taxon>Embryophyta</taxon>
        <taxon>Tracheophyta</taxon>
        <taxon>Spermatophyta</taxon>
        <taxon>Magnoliopsida</taxon>
        <taxon>eudicotyledons</taxon>
        <taxon>Gunneridae</taxon>
        <taxon>Pentapetalae</taxon>
        <taxon>rosids</taxon>
        <taxon>fabids</taxon>
        <taxon>Rosales</taxon>
        <taxon>Rosaceae</taxon>
        <taxon>Amygdaloideae</taxon>
        <taxon>Amygdaleae</taxon>
        <taxon>Prunus</taxon>
    </lineage>
</organism>
<protein>
    <submittedName>
        <fullName evidence="2">Uncharacterized protein</fullName>
    </submittedName>
</protein>
<accession>A0AAD4WKV8</accession>
<dbReference type="EMBL" id="JAJFAZ020000002">
    <property type="protein sequence ID" value="KAI5344524.1"/>
    <property type="molecule type" value="Genomic_DNA"/>
</dbReference>
<comment type="caution">
    <text evidence="2">The sequence shown here is derived from an EMBL/GenBank/DDBJ whole genome shotgun (WGS) entry which is preliminary data.</text>
</comment>
<evidence type="ECO:0000313" key="2">
    <source>
        <dbReference type="EMBL" id="KAI5344524.1"/>
    </source>
</evidence>
<name>A0AAD4WKV8_PRUDU</name>
<sequence length="124" mass="13643">MIEGKNTLTTLAVPTPKRTNTSRMVQIMIGSIPVNLYPTDSVLITSTNEPPSSLRAHVVESTLQEVYPCSPKGKSRAIIMKKKVVNIPHPQRKCVKKVKITDVSRDQIPVSQGGVPKPQDQSRT</sequence>
<reference evidence="2 3" key="1">
    <citation type="journal article" date="2022" name="G3 (Bethesda)">
        <title>Whole-genome sequence and methylome profiling of the almond [Prunus dulcis (Mill.) D.A. Webb] cultivar 'Nonpareil'.</title>
        <authorList>
            <person name="D'Amico-Willman K.M."/>
            <person name="Ouma W.Z."/>
            <person name="Meulia T."/>
            <person name="Sideli G.M."/>
            <person name="Gradziel T.M."/>
            <person name="Fresnedo-Ramirez J."/>
        </authorList>
    </citation>
    <scope>NUCLEOTIDE SEQUENCE [LARGE SCALE GENOMIC DNA]</scope>
    <source>
        <strain evidence="2">Clone GOH B32 T37-40</strain>
    </source>
</reference>